<protein>
    <submittedName>
        <fullName evidence="1">Uncharacterized protein</fullName>
    </submittedName>
</protein>
<name>A0A1R2CH29_9CILI</name>
<sequence>MDNFDAIQKQCVCSKEAIFECRCKNDIQYLCSDCISSHLQDLNLPHKLESIGININESSRAALIAFIKKNLNILDKTESSILTEIKKSILKIQEHANIVLEDFFILRQNLKSLLITLITSPKSTKEWNIKRILAQDSQDTINELSTWKLFLVSFNTELFEIPWVTYENNYEKYVTPKKLEPKPEQKSMIIPEPAIIPIERPKSYAIVKNDSLEDFEIVKELEKVKIEGKAEPDLFCKGNHRLVWSYTVLLEYFISRGVRKIQCSFCGKEFARPCWHCSECAVDVCEECGNKKGIKSPKLMCDNNHELSWNCTVTAKYPNHKGWVCNWCTDTFITPSWHCSQCRFNICKKCAGIFNVSPIELKDKCIFNHTLKQEMHNGQSICKNCSINITKLGYSCNICNYHICYNCNNFHNFEIPQDPVLSCQNKHLLRWSSLRNFTCNSCARNFKNHSFYCWACDFDLCYECADYIEDMNRRGFKRYDSNRHALEIGYLRNSSNTFCALNCKFCNIKLPRNCLVFACLQCNIFMCINCFKNDKRLAFEMINPFNTLVQLLRKN</sequence>
<reference evidence="1 2" key="1">
    <citation type="submission" date="2016-11" db="EMBL/GenBank/DDBJ databases">
        <title>The macronuclear genome of Stentor coeruleus: a giant cell with tiny introns.</title>
        <authorList>
            <person name="Slabodnick M."/>
            <person name="Ruby J.G."/>
            <person name="Reiff S.B."/>
            <person name="Swart E.C."/>
            <person name="Gosai S."/>
            <person name="Prabakaran S."/>
            <person name="Witkowska E."/>
            <person name="Larue G.E."/>
            <person name="Fisher S."/>
            <person name="Freeman R.M."/>
            <person name="Gunawardena J."/>
            <person name="Chu W."/>
            <person name="Stover N.A."/>
            <person name="Gregory B.D."/>
            <person name="Nowacki M."/>
            <person name="Derisi J."/>
            <person name="Roy S.W."/>
            <person name="Marshall W.F."/>
            <person name="Sood P."/>
        </authorList>
    </citation>
    <scope>NUCLEOTIDE SEQUENCE [LARGE SCALE GENOMIC DNA]</scope>
    <source>
        <strain evidence="1">WM001</strain>
    </source>
</reference>
<keyword evidence="2" id="KW-1185">Reference proteome</keyword>
<proteinExistence type="predicted"/>
<dbReference type="Proteomes" id="UP000187209">
    <property type="component" value="Unassembled WGS sequence"/>
</dbReference>
<dbReference type="EMBL" id="MPUH01000153">
    <property type="protein sequence ID" value="OMJ88322.1"/>
    <property type="molecule type" value="Genomic_DNA"/>
</dbReference>
<evidence type="ECO:0000313" key="2">
    <source>
        <dbReference type="Proteomes" id="UP000187209"/>
    </source>
</evidence>
<dbReference type="InterPro" id="IPR046349">
    <property type="entry name" value="C1-like_sf"/>
</dbReference>
<organism evidence="1 2">
    <name type="scientific">Stentor coeruleus</name>
    <dbReference type="NCBI Taxonomy" id="5963"/>
    <lineage>
        <taxon>Eukaryota</taxon>
        <taxon>Sar</taxon>
        <taxon>Alveolata</taxon>
        <taxon>Ciliophora</taxon>
        <taxon>Postciliodesmatophora</taxon>
        <taxon>Heterotrichea</taxon>
        <taxon>Heterotrichida</taxon>
        <taxon>Stentoridae</taxon>
        <taxon>Stentor</taxon>
    </lineage>
</organism>
<evidence type="ECO:0000313" key="1">
    <source>
        <dbReference type="EMBL" id="OMJ88322.1"/>
    </source>
</evidence>
<gene>
    <name evidence="1" type="ORF">SteCoe_9732</name>
</gene>
<dbReference type="AlphaFoldDB" id="A0A1R2CH29"/>
<comment type="caution">
    <text evidence="1">The sequence shown here is derived from an EMBL/GenBank/DDBJ whole genome shotgun (WGS) entry which is preliminary data.</text>
</comment>
<accession>A0A1R2CH29</accession>
<dbReference type="SUPFAM" id="SSF57889">
    <property type="entry name" value="Cysteine-rich domain"/>
    <property type="match status" value="2"/>
</dbReference>